<dbReference type="PANTHER" id="PTHR30289">
    <property type="entry name" value="UNCHARACTERIZED PROTEIN YBCL-RELATED"/>
    <property type="match status" value="1"/>
</dbReference>
<name>A0ABT2LIY4_9HYPH</name>
<organism evidence="2 3">
    <name type="scientific">Chelativorans salis</name>
    <dbReference type="NCBI Taxonomy" id="2978478"/>
    <lineage>
        <taxon>Bacteria</taxon>
        <taxon>Pseudomonadati</taxon>
        <taxon>Pseudomonadota</taxon>
        <taxon>Alphaproteobacteria</taxon>
        <taxon>Hyphomicrobiales</taxon>
        <taxon>Phyllobacteriaceae</taxon>
        <taxon>Chelativorans</taxon>
    </lineage>
</organism>
<dbReference type="GO" id="GO:0004860">
    <property type="term" value="F:protein kinase inhibitor activity"/>
    <property type="evidence" value="ECO:0007669"/>
    <property type="project" value="UniProtKB-KW"/>
</dbReference>
<gene>
    <name evidence="2" type="ORF">N5A92_04060</name>
</gene>
<dbReference type="CDD" id="cd00865">
    <property type="entry name" value="PEBP_bact_arch"/>
    <property type="match status" value="1"/>
</dbReference>
<dbReference type="PANTHER" id="PTHR30289:SF1">
    <property type="entry name" value="PEBP (PHOSPHATIDYLETHANOLAMINE-BINDING PROTEIN) FAMILY PROTEIN"/>
    <property type="match status" value="1"/>
</dbReference>
<dbReference type="Proteomes" id="UP001320831">
    <property type="component" value="Unassembled WGS sequence"/>
</dbReference>
<proteinExistence type="predicted"/>
<dbReference type="Gene3D" id="3.90.280.10">
    <property type="entry name" value="PEBP-like"/>
    <property type="match status" value="1"/>
</dbReference>
<evidence type="ECO:0000313" key="2">
    <source>
        <dbReference type="EMBL" id="MCT7374206.1"/>
    </source>
</evidence>
<dbReference type="EMBL" id="JAOCZP010000001">
    <property type="protein sequence ID" value="MCT7374206.1"/>
    <property type="molecule type" value="Genomic_DNA"/>
</dbReference>
<dbReference type="InterPro" id="IPR008914">
    <property type="entry name" value="PEBP"/>
</dbReference>
<dbReference type="SUPFAM" id="SSF49777">
    <property type="entry name" value="PEBP-like"/>
    <property type="match status" value="1"/>
</dbReference>
<keyword evidence="3" id="KW-1185">Reference proteome</keyword>
<evidence type="ECO:0000256" key="1">
    <source>
        <dbReference type="SAM" id="MobiDB-lite"/>
    </source>
</evidence>
<comment type="caution">
    <text evidence="2">The sequence shown here is derived from an EMBL/GenBank/DDBJ whole genome shotgun (WGS) entry which is preliminary data.</text>
</comment>
<dbReference type="RefSeq" id="WP_260900578.1">
    <property type="nucleotide sequence ID" value="NZ_JAOCZP010000001.1"/>
</dbReference>
<dbReference type="InterPro" id="IPR005247">
    <property type="entry name" value="YbhB_YbcL/LppC-like"/>
</dbReference>
<protein>
    <submittedName>
        <fullName evidence="2">YbhB/YbcL family Raf kinase inhibitor-like protein</fullName>
    </submittedName>
</protein>
<feature type="region of interest" description="Disordered" evidence="1">
    <location>
        <begin position="70"/>
        <end position="97"/>
    </location>
</feature>
<accession>A0ABT2LIY4</accession>
<sequence>MEISSPSFSEGTALPIRYAKDGENISPPLEWAGVPEETHELALLFEQVTPQTRKPFVQWLVYGLPPQSGGLPEGYQHKRDPEPEEMHQGVNDIGNVGYDGPLGTAGRTLHCRFRLLALDQPLHLPPGADRETVLSKAAEHILAEAELNARYERPR</sequence>
<dbReference type="NCBIfam" id="TIGR00481">
    <property type="entry name" value="YbhB/YbcL family Raf kinase inhibitor-like protein"/>
    <property type="match status" value="1"/>
</dbReference>
<reference evidence="2 3" key="1">
    <citation type="submission" date="2022-09" db="EMBL/GenBank/DDBJ databases">
        <title>Chelativorans salina sp. nov., a novel slightly halophilic bacterium isolated from a saline lake sediment enrichment.</title>
        <authorList>
            <person name="Gao L."/>
            <person name="Fang B.-Z."/>
            <person name="Li W.-J."/>
        </authorList>
    </citation>
    <scope>NUCLEOTIDE SEQUENCE [LARGE SCALE GENOMIC DNA]</scope>
    <source>
        <strain evidence="2 3">EGI FJ00035</strain>
    </source>
</reference>
<dbReference type="Pfam" id="PF01161">
    <property type="entry name" value="PBP"/>
    <property type="match status" value="1"/>
</dbReference>
<evidence type="ECO:0000313" key="3">
    <source>
        <dbReference type="Proteomes" id="UP001320831"/>
    </source>
</evidence>
<feature type="compositionally biased region" description="Basic and acidic residues" evidence="1">
    <location>
        <begin position="75"/>
        <end position="87"/>
    </location>
</feature>
<dbReference type="InterPro" id="IPR036610">
    <property type="entry name" value="PEBP-like_sf"/>
</dbReference>
<keyword evidence="2" id="KW-0649">Protein kinase inhibitor</keyword>